<gene>
    <name evidence="2" type="ORF">IAB89_02050</name>
</gene>
<reference evidence="2" key="1">
    <citation type="submission" date="2020-10" db="EMBL/GenBank/DDBJ databases">
        <authorList>
            <person name="Gilroy R."/>
        </authorList>
    </citation>
    <scope>NUCLEOTIDE SEQUENCE</scope>
    <source>
        <strain evidence="2">ChiSxjej1B13-7958</strain>
    </source>
</reference>
<evidence type="ECO:0000313" key="2">
    <source>
        <dbReference type="EMBL" id="HIR46431.1"/>
    </source>
</evidence>
<accession>A0A9D1AKM6</accession>
<dbReference type="SUPFAM" id="SSF54060">
    <property type="entry name" value="His-Me finger endonucleases"/>
    <property type="match status" value="1"/>
</dbReference>
<dbReference type="Proteomes" id="UP000824242">
    <property type="component" value="Unassembled WGS sequence"/>
</dbReference>
<dbReference type="InterPro" id="IPR044925">
    <property type="entry name" value="His-Me_finger_sf"/>
</dbReference>
<sequence length="83" mass="9611">MESRIKRGNLLRGRGEGKTYTKCLGKHEHRLVAEEKLGRPLRKGEVVHHIDGDYKNNDPNNLMILPSQREHVKLHSVHKEVIL</sequence>
<dbReference type="InterPro" id="IPR003615">
    <property type="entry name" value="HNH_nuc"/>
</dbReference>
<dbReference type="EMBL" id="DVGZ01000022">
    <property type="protein sequence ID" value="HIR46431.1"/>
    <property type="molecule type" value="Genomic_DNA"/>
</dbReference>
<feature type="domain" description="HNH nuclease" evidence="1">
    <location>
        <begin position="29"/>
        <end position="69"/>
    </location>
</feature>
<protein>
    <submittedName>
        <fullName evidence="2">HNH endonuclease</fullName>
    </submittedName>
</protein>
<keyword evidence="2" id="KW-0378">Hydrolase</keyword>
<comment type="caution">
    <text evidence="2">The sequence shown here is derived from an EMBL/GenBank/DDBJ whole genome shotgun (WGS) entry which is preliminary data.</text>
</comment>
<evidence type="ECO:0000313" key="3">
    <source>
        <dbReference type="Proteomes" id="UP000824242"/>
    </source>
</evidence>
<keyword evidence="2" id="KW-0255">Endonuclease</keyword>
<keyword evidence="2" id="KW-0540">Nuclease</keyword>
<organism evidence="2 3">
    <name type="scientific">Candidatus Caccousia avicola</name>
    <dbReference type="NCBI Taxonomy" id="2840721"/>
    <lineage>
        <taxon>Bacteria</taxon>
        <taxon>Bacillati</taxon>
        <taxon>Bacillota</taxon>
        <taxon>Clostridia</taxon>
        <taxon>Eubacteriales</taxon>
        <taxon>Oscillospiraceae</taxon>
        <taxon>Oscillospiraceae incertae sedis</taxon>
        <taxon>Candidatus Caccousia</taxon>
    </lineage>
</organism>
<reference evidence="2" key="2">
    <citation type="journal article" date="2021" name="PeerJ">
        <title>Extensive microbial diversity within the chicken gut microbiome revealed by metagenomics and culture.</title>
        <authorList>
            <person name="Gilroy R."/>
            <person name="Ravi A."/>
            <person name="Getino M."/>
            <person name="Pursley I."/>
            <person name="Horton D.L."/>
            <person name="Alikhan N.F."/>
            <person name="Baker D."/>
            <person name="Gharbi K."/>
            <person name="Hall N."/>
            <person name="Watson M."/>
            <person name="Adriaenssens E.M."/>
            <person name="Foster-Nyarko E."/>
            <person name="Jarju S."/>
            <person name="Secka A."/>
            <person name="Antonio M."/>
            <person name="Oren A."/>
            <person name="Chaudhuri R.R."/>
            <person name="La Ragione R."/>
            <person name="Hildebrand F."/>
            <person name="Pallen M.J."/>
        </authorList>
    </citation>
    <scope>NUCLEOTIDE SEQUENCE</scope>
    <source>
        <strain evidence="2">ChiSxjej1B13-7958</strain>
    </source>
</reference>
<evidence type="ECO:0000259" key="1">
    <source>
        <dbReference type="Pfam" id="PF13392"/>
    </source>
</evidence>
<proteinExistence type="predicted"/>
<name>A0A9D1AKM6_9FIRM</name>
<dbReference type="AlphaFoldDB" id="A0A9D1AKM6"/>
<dbReference type="Pfam" id="PF13392">
    <property type="entry name" value="HNH_3"/>
    <property type="match status" value="1"/>
</dbReference>
<dbReference type="Gene3D" id="3.90.75.20">
    <property type="match status" value="1"/>
</dbReference>
<dbReference type="GO" id="GO:0004519">
    <property type="term" value="F:endonuclease activity"/>
    <property type="evidence" value="ECO:0007669"/>
    <property type="project" value="UniProtKB-KW"/>
</dbReference>